<sequence>MAFLTTAVLVVSFILTLNRCDTYYSGKRAGSRRTFFRSSSSYNDFMHHVDPLYEKAKVETLGDIFKRHVQHLRQTNNRQVELVFLVDSSGTVGRHYFFEEIRFVRNLLSDFTVAQNATRVSVITFSSPNKVFRQVDYLTQPLVDNHKCRLLTEDMPKVRYTPGGTFTRGALLEAERVLQHSRPDAVRTIFLMTDGYSNGGDPIPVAIRLKRQGVKIFTFGIRDGFVWELRKIASHPKNEHCYILDSFEEFEGLAKRALHADLQSGTYLEESEGKCGQLCTDNVLCCHANA</sequence>
<feature type="non-terminal residue" evidence="3">
    <location>
        <position position="290"/>
    </location>
</feature>
<protein>
    <recommendedName>
        <fullName evidence="2">VWFA domain-containing protein</fullName>
    </recommendedName>
</protein>
<dbReference type="PANTHER" id="PTHR24020:SF20">
    <property type="entry name" value="PH DOMAIN-CONTAINING PROTEIN"/>
    <property type="match status" value="1"/>
</dbReference>
<dbReference type="PROSITE" id="PS50234">
    <property type="entry name" value="VWFA"/>
    <property type="match status" value="1"/>
</dbReference>
<comment type="caution">
    <text evidence="3">The sequence shown here is derived from an EMBL/GenBank/DDBJ whole genome shotgun (WGS) entry which is preliminary data.</text>
</comment>
<proteinExistence type="predicted"/>
<feature type="chain" id="PRO_5018625647" description="VWFA domain-containing protein" evidence="1">
    <location>
        <begin position="21"/>
        <end position="290"/>
    </location>
</feature>
<dbReference type="InterPro" id="IPR036465">
    <property type="entry name" value="vWFA_dom_sf"/>
</dbReference>
<evidence type="ECO:0000313" key="3">
    <source>
        <dbReference type="EMBL" id="RUS82415.1"/>
    </source>
</evidence>
<keyword evidence="1" id="KW-0732">Signal</keyword>
<reference evidence="3 4" key="1">
    <citation type="submission" date="2019-01" db="EMBL/GenBank/DDBJ databases">
        <title>A draft genome assembly of the solar-powered sea slug Elysia chlorotica.</title>
        <authorList>
            <person name="Cai H."/>
            <person name="Li Q."/>
            <person name="Fang X."/>
            <person name="Li J."/>
            <person name="Curtis N.E."/>
            <person name="Altenburger A."/>
            <person name="Shibata T."/>
            <person name="Feng M."/>
            <person name="Maeda T."/>
            <person name="Schwartz J.A."/>
            <person name="Shigenobu S."/>
            <person name="Lundholm N."/>
            <person name="Nishiyama T."/>
            <person name="Yang H."/>
            <person name="Hasebe M."/>
            <person name="Li S."/>
            <person name="Pierce S.K."/>
            <person name="Wang J."/>
        </authorList>
    </citation>
    <scope>NUCLEOTIDE SEQUENCE [LARGE SCALE GENOMIC DNA]</scope>
    <source>
        <strain evidence="3">EC2010</strain>
        <tissue evidence="3">Whole organism of an adult</tissue>
    </source>
</reference>
<dbReference type="CDD" id="cd01450">
    <property type="entry name" value="vWFA_subfamily_ECM"/>
    <property type="match status" value="1"/>
</dbReference>
<dbReference type="SUPFAM" id="SSF53300">
    <property type="entry name" value="vWA-like"/>
    <property type="match status" value="1"/>
</dbReference>
<evidence type="ECO:0000256" key="1">
    <source>
        <dbReference type="SAM" id="SignalP"/>
    </source>
</evidence>
<organism evidence="3 4">
    <name type="scientific">Elysia chlorotica</name>
    <name type="common">Eastern emerald elysia</name>
    <name type="synonym">Sea slug</name>
    <dbReference type="NCBI Taxonomy" id="188477"/>
    <lineage>
        <taxon>Eukaryota</taxon>
        <taxon>Metazoa</taxon>
        <taxon>Spiralia</taxon>
        <taxon>Lophotrochozoa</taxon>
        <taxon>Mollusca</taxon>
        <taxon>Gastropoda</taxon>
        <taxon>Heterobranchia</taxon>
        <taxon>Euthyneura</taxon>
        <taxon>Panpulmonata</taxon>
        <taxon>Sacoglossa</taxon>
        <taxon>Placobranchoidea</taxon>
        <taxon>Plakobranchidae</taxon>
        <taxon>Elysia</taxon>
    </lineage>
</organism>
<keyword evidence="4" id="KW-1185">Reference proteome</keyword>
<feature type="domain" description="VWFA" evidence="2">
    <location>
        <begin position="81"/>
        <end position="262"/>
    </location>
</feature>
<evidence type="ECO:0000313" key="4">
    <source>
        <dbReference type="Proteomes" id="UP000271974"/>
    </source>
</evidence>
<feature type="signal peptide" evidence="1">
    <location>
        <begin position="1"/>
        <end position="20"/>
    </location>
</feature>
<evidence type="ECO:0000259" key="2">
    <source>
        <dbReference type="PROSITE" id="PS50234"/>
    </source>
</evidence>
<dbReference type="AlphaFoldDB" id="A0A3S0ZP30"/>
<dbReference type="SMART" id="SM00327">
    <property type="entry name" value="VWA"/>
    <property type="match status" value="1"/>
</dbReference>
<name>A0A3S0ZP30_ELYCH</name>
<accession>A0A3S0ZP30</accession>
<dbReference type="STRING" id="188477.A0A3S0ZP30"/>
<dbReference type="Proteomes" id="UP000271974">
    <property type="component" value="Unassembled WGS sequence"/>
</dbReference>
<dbReference type="EMBL" id="RQTK01000287">
    <property type="protein sequence ID" value="RUS82415.1"/>
    <property type="molecule type" value="Genomic_DNA"/>
</dbReference>
<dbReference type="Gene3D" id="3.40.50.410">
    <property type="entry name" value="von Willebrand factor, type A domain"/>
    <property type="match status" value="1"/>
</dbReference>
<dbReference type="InterPro" id="IPR002035">
    <property type="entry name" value="VWF_A"/>
</dbReference>
<gene>
    <name evidence="3" type="ORF">EGW08_009803</name>
</gene>
<dbReference type="OrthoDB" id="6515930at2759"/>
<dbReference type="PANTHER" id="PTHR24020">
    <property type="entry name" value="COLLAGEN ALPHA"/>
    <property type="match status" value="1"/>
</dbReference>
<dbReference type="Pfam" id="PF00092">
    <property type="entry name" value="VWA"/>
    <property type="match status" value="1"/>
</dbReference>
<dbReference type="InterPro" id="IPR050525">
    <property type="entry name" value="ECM_Assembly_Org"/>
</dbReference>